<dbReference type="Pfam" id="PF08416">
    <property type="entry name" value="PTB"/>
    <property type="match status" value="1"/>
</dbReference>
<dbReference type="PANTHER" id="PTHR12287">
    <property type="entry name" value="EPIDERMAL GROWTH FACTOR RECEPTOR KINASE SUBSTRATE EPS8-RELATED PROTEIN"/>
    <property type="match status" value="1"/>
</dbReference>
<dbReference type="InterPro" id="IPR011993">
    <property type="entry name" value="PH-like_dom_sf"/>
</dbReference>
<dbReference type="GO" id="GO:0003779">
    <property type="term" value="F:actin binding"/>
    <property type="evidence" value="ECO:0007669"/>
    <property type="project" value="TreeGrafter"/>
</dbReference>
<comment type="caution">
    <text evidence="3">The sequence shown here is derived from an EMBL/GenBank/DDBJ whole genome shotgun (WGS) entry which is preliminary data.</text>
</comment>
<evidence type="ECO:0000313" key="3">
    <source>
        <dbReference type="EMBL" id="KAK7878556.1"/>
    </source>
</evidence>
<sequence length="152" mass="17194">MFGSSPFSYAPGGLSPDDFSPRRSFHNDDQRDSPMQRNNMSRPTGKSIYMQRKEYSETLNKQSDGLSVRVEHLFTCDMDGQDVNSINDCVAKLKRLDTKGRVWSQEMILELQGGYLVLSDIETKVELDTLALNNIIETNAIWTLAPTTQCSH</sequence>
<dbReference type="GO" id="GO:0031982">
    <property type="term" value="C:vesicle"/>
    <property type="evidence" value="ECO:0007669"/>
    <property type="project" value="TreeGrafter"/>
</dbReference>
<dbReference type="InterPro" id="IPR039801">
    <property type="entry name" value="EPS8-like"/>
</dbReference>
<proteinExistence type="predicted"/>
<organism evidence="3 4">
    <name type="scientific">Mugilogobius chulae</name>
    <name type="common">yellowstripe goby</name>
    <dbReference type="NCBI Taxonomy" id="88201"/>
    <lineage>
        <taxon>Eukaryota</taxon>
        <taxon>Metazoa</taxon>
        <taxon>Chordata</taxon>
        <taxon>Craniata</taxon>
        <taxon>Vertebrata</taxon>
        <taxon>Euteleostomi</taxon>
        <taxon>Actinopterygii</taxon>
        <taxon>Neopterygii</taxon>
        <taxon>Teleostei</taxon>
        <taxon>Neoteleostei</taxon>
        <taxon>Acanthomorphata</taxon>
        <taxon>Gobiaria</taxon>
        <taxon>Gobiiformes</taxon>
        <taxon>Gobioidei</taxon>
        <taxon>Gobiidae</taxon>
        <taxon>Gobionellinae</taxon>
        <taxon>Mugilogobius</taxon>
    </lineage>
</organism>
<gene>
    <name evidence="3" type="ORF">WMY93_030392</name>
</gene>
<name>A0AAW0MHT7_9GOBI</name>
<dbReference type="GO" id="GO:0032587">
    <property type="term" value="C:ruffle membrane"/>
    <property type="evidence" value="ECO:0007669"/>
    <property type="project" value="TreeGrafter"/>
</dbReference>
<keyword evidence="4" id="KW-1185">Reference proteome</keyword>
<dbReference type="PANTHER" id="PTHR12287:SF22">
    <property type="entry name" value="EPIDERMAL GROWTH FACTOR RECEPTOR KINASE SUBSTRATE 8-LIKE PROTEIN 3"/>
    <property type="match status" value="1"/>
</dbReference>
<dbReference type="SUPFAM" id="SSF50729">
    <property type="entry name" value="PH domain-like"/>
    <property type="match status" value="1"/>
</dbReference>
<dbReference type="AlphaFoldDB" id="A0AAW0MHT7"/>
<dbReference type="GO" id="GO:0007266">
    <property type="term" value="P:Rho protein signal transduction"/>
    <property type="evidence" value="ECO:0007669"/>
    <property type="project" value="TreeGrafter"/>
</dbReference>
<dbReference type="Proteomes" id="UP001460270">
    <property type="component" value="Unassembled WGS sequence"/>
</dbReference>
<feature type="compositionally biased region" description="Basic and acidic residues" evidence="1">
    <location>
        <begin position="19"/>
        <end position="34"/>
    </location>
</feature>
<dbReference type="EMBL" id="JBBPFD010000491">
    <property type="protein sequence ID" value="KAK7878556.1"/>
    <property type="molecule type" value="Genomic_DNA"/>
</dbReference>
<evidence type="ECO:0000259" key="2">
    <source>
        <dbReference type="Pfam" id="PF08416"/>
    </source>
</evidence>
<feature type="domain" description="PTB" evidence="2">
    <location>
        <begin position="68"/>
        <end position="140"/>
    </location>
</feature>
<dbReference type="GO" id="GO:0035023">
    <property type="term" value="P:regulation of Rho protein signal transduction"/>
    <property type="evidence" value="ECO:0007669"/>
    <property type="project" value="TreeGrafter"/>
</dbReference>
<evidence type="ECO:0000313" key="4">
    <source>
        <dbReference type="Proteomes" id="UP001460270"/>
    </source>
</evidence>
<feature type="region of interest" description="Disordered" evidence="1">
    <location>
        <begin position="1"/>
        <end position="51"/>
    </location>
</feature>
<dbReference type="GO" id="GO:1900029">
    <property type="term" value="P:positive regulation of ruffle assembly"/>
    <property type="evidence" value="ECO:0007669"/>
    <property type="project" value="TreeGrafter"/>
</dbReference>
<protein>
    <recommendedName>
        <fullName evidence="2">PTB domain-containing protein</fullName>
    </recommendedName>
</protein>
<dbReference type="Gene3D" id="2.30.29.30">
    <property type="entry name" value="Pleckstrin-homology domain (PH domain)/Phosphotyrosine-binding domain (PTB)"/>
    <property type="match status" value="1"/>
</dbReference>
<reference evidence="4" key="1">
    <citation type="submission" date="2024-04" db="EMBL/GenBank/DDBJ databases">
        <title>Salinicola lusitanus LLJ914,a marine bacterium isolated from the Okinawa Trough.</title>
        <authorList>
            <person name="Li J."/>
        </authorList>
    </citation>
    <scope>NUCLEOTIDE SEQUENCE [LARGE SCALE GENOMIC DNA]</scope>
</reference>
<feature type="compositionally biased region" description="Polar residues" evidence="1">
    <location>
        <begin position="35"/>
        <end position="44"/>
    </location>
</feature>
<evidence type="ECO:0000256" key="1">
    <source>
        <dbReference type="SAM" id="MobiDB-lite"/>
    </source>
</evidence>
<accession>A0AAW0MHT7</accession>
<dbReference type="InterPro" id="IPR013625">
    <property type="entry name" value="PTB"/>
</dbReference>